<dbReference type="Proteomes" id="UP000310158">
    <property type="component" value="Unassembled WGS sequence"/>
</dbReference>
<accession>A0A4S4LWB5</accession>
<proteinExistence type="predicted"/>
<sequence>MATVTIPSATALPEPTDDEFAFHEMRITNHGKIHAWVDFALQFFEAHPEKALILHTLPSKLRETQDAERHATEATTEADADSNDRQGPLPTKENNQKNASVPTTTIPRLISVVEIIKREYVKMMDTKRQTELTGLHQYNEIGYLEEGEKSDKEESVEDRARMLIQALKGGNNVQVKRTAYMKVTLCRQEVPSLAKGATYQRPMKRKMSKSAWGRLKKRLKKEQAAADSDEFAAAQTEVEEAD</sequence>
<keyword evidence="3" id="KW-1185">Reference proteome</keyword>
<gene>
    <name evidence="2" type="ORF">EW146_g4014</name>
</gene>
<feature type="region of interest" description="Disordered" evidence="1">
    <location>
        <begin position="63"/>
        <end position="102"/>
    </location>
</feature>
<dbReference type="OrthoDB" id="424402at2759"/>
<protein>
    <submittedName>
        <fullName evidence="2">Uncharacterized protein</fullName>
    </submittedName>
</protein>
<name>A0A4S4LWB5_9AGAM</name>
<evidence type="ECO:0000256" key="1">
    <source>
        <dbReference type="SAM" id="MobiDB-lite"/>
    </source>
</evidence>
<evidence type="ECO:0000313" key="2">
    <source>
        <dbReference type="EMBL" id="THH16655.1"/>
    </source>
</evidence>
<evidence type="ECO:0000313" key="3">
    <source>
        <dbReference type="Proteomes" id="UP000310158"/>
    </source>
</evidence>
<reference evidence="2 3" key="1">
    <citation type="submission" date="2019-02" db="EMBL/GenBank/DDBJ databases">
        <title>Genome sequencing of the rare red list fungi Bondarzewia mesenterica.</title>
        <authorList>
            <person name="Buettner E."/>
            <person name="Kellner H."/>
        </authorList>
    </citation>
    <scope>NUCLEOTIDE SEQUENCE [LARGE SCALE GENOMIC DNA]</scope>
    <source>
        <strain evidence="2 3">DSM 108281</strain>
    </source>
</reference>
<feature type="compositionally biased region" description="Polar residues" evidence="1">
    <location>
        <begin position="92"/>
        <end position="102"/>
    </location>
</feature>
<organism evidence="2 3">
    <name type="scientific">Bondarzewia mesenterica</name>
    <dbReference type="NCBI Taxonomy" id="1095465"/>
    <lineage>
        <taxon>Eukaryota</taxon>
        <taxon>Fungi</taxon>
        <taxon>Dikarya</taxon>
        <taxon>Basidiomycota</taxon>
        <taxon>Agaricomycotina</taxon>
        <taxon>Agaricomycetes</taxon>
        <taxon>Russulales</taxon>
        <taxon>Bondarzewiaceae</taxon>
        <taxon>Bondarzewia</taxon>
    </lineage>
</organism>
<dbReference type="EMBL" id="SGPL01000147">
    <property type="protein sequence ID" value="THH16655.1"/>
    <property type="molecule type" value="Genomic_DNA"/>
</dbReference>
<comment type="caution">
    <text evidence="2">The sequence shown here is derived from an EMBL/GenBank/DDBJ whole genome shotgun (WGS) entry which is preliminary data.</text>
</comment>
<dbReference type="AlphaFoldDB" id="A0A4S4LWB5"/>
<feature type="region of interest" description="Disordered" evidence="1">
    <location>
        <begin position="223"/>
        <end position="242"/>
    </location>
</feature>
<feature type="compositionally biased region" description="Basic and acidic residues" evidence="1">
    <location>
        <begin position="63"/>
        <end position="72"/>
    </location>
</feature>